<keyword evidence="10" id="KW-1185">Reference proteome</keyword>
<evidence type="ECO:0000256" key="8">
    <source>
        <dbReference type="RuleBase" id="RU004328"/>
    </source>
</evidence>
<gene>
    <name evidence="9" type="ORF">TorRG33x02_164800</name>
</gene>
<sequence length="131" mass="15332">MSCPPNDCAKFWAHEWNKHGTCSQSFLNQQAYFQTTLNWRMKIDILSALKREGIEPNDSVYSVKSIRNAITKAIGVTPRIRITYSKKWQKCQLSEVYFCVSTANQLTSCKYEVSTDHYCDNVMDIYFYKFI</sequence>
<dbReference type="GO" id="GO:0005576">
    <property type="term" value="C:extracellular region"/>
    <property type="evidence" value="ECO:0007669"/>
    <property type="project" value="TreeGrafter"/>
</dbReference>
<dbReference type="OrthoDB" id="435754at2759"/>
<comment type="caution">
    <text evidence="9">The sequence shown here is derived from an EMBL/GenBank/DDBJ whole genome shotgun (WGS) entry which is preliminary data.</text>
</comment>
<dbReference type="PANTHER" id="PTHR11240">
    <property type="entry name" value="RIBONUCLEASE T2"/>
    <property type="match status" value="1"/>
</dbReference>
<protein>
    <submittedName>
        <fullName evidence="9">Ribonuclease T2-like</fullName>
    </submittedName>
</protein>
<dbReference type="AlphaFoldDB" id="A0A2P5EQM7"/>
<reference evidence="10" key="1">
    <citation type="submission" date="2016-06" db="EMBL/GenBank/DDBJ databases">
        <title>Parallel loss of symbiosis genes in relatives of nitrogen-fixing non-legume Parasponia.</title>
        <authorList>
            <person name="Van Velzen R."/>
            <person name="Holmer R."/>
            <person name="Bu F."/>
            <person name="Rutten L."/>
            <person name="Van Zeijl A."/>
            <person name="Liu W."/>
            <person name="Santuari L."/>
            <person name="Cao Q."/>
            <person name="Sharma T."/>
            <person name="Shen D."/>
            <person name="Roswanjaya Y."/>
            <person name="Wardhani T."/>
            <person name="Kalhor M.S."/>
            <person name="Jansen J."/>
            <person name="Van den Hoogen J."/>
            <person name="Gungor B."/>
            <person name="Hartog M."/>
            <person name="Hontelez J."/>
            <person name="Verver J."/>
            <person name="Yang W.-C."/>
            <person name="Schijlen E."/>
            <person name="Repin R."/>
            <person name="Schilthuizen M."/>
            <person name="Schranz E."/>
            <person name="Heidstra R."/>
            <person name="Miyata K."/>
            <person name="Fedorova E."/>
            <person name="Kohlen W."/>
            <person name="Bisseling T."/>
            <person name="Smit S."/>
            <person name="Geurts R."/>
        </authorList>
    </citation>
    <scope>NUCLEOTIDE SEQUENCE [LARGE SCALE GENOMIC DNA]</scope>
    <source>
        <strain evidence="10">cv. RG33-2</strain>
    </source>
</reference>
<evidence type="ECO:0000313" key="10">
    <source>
        <dbReference type="Proteomes" id="UP000237000"/>
    </source>
</evidence>
<dbReference type="InterPro" id="IPR036430">
    <property type="entry name" value="RNase_T2-like_sf"/>
</dbReference>
<evidence type="ECO:0000256" key="1">
    <source>
        <dbReference type="ARBA" id="ARBA00007469"/>
    </source>
</evidence>
<keyword evidence="2" id="KW-0540">Nuclease</keyword>
<dbReference type="SUPFAM" id="SSF55895">
    <property type="entry name" value="Ribonuclease Rh-like"/>
    <property type="match status" value="1"/>
</dbReference>
<dbReference type="InterPro" id="IPR001568">
    <property type="entry name" value="RNase_T2-like"/>
</dbReference>
<keyword evidence="4" id="KW-0255">Endonuclease</keyword>
<dbReference type="InParanoid" id="A0A2P5EQM7"/>
<proteinExistence type="inferred from homology"/>
<evidence type="ECO:0000256" key="6">
    <source>
        <dbReference type="ARBA" id="ARBA00023180"/>
    </source>
</evidence>
<name>A0A2P5EQM7_TREOI</name>
<comment type="similarity">
    <text evidence="1 8">Belongs to the RNase T2 family.</text>
</comment>
<dbReference type="EMBL" id="JXTC01000113">
    <property type="protein sequence ID" value="PON87785.1"/>
    <property type="molecule type" value="Genomic_DNA"/>
</dbReference>
<evidence type="ECO:0000313" key="9">
    <source>
        <dbReference type="EMBL" id="PON87785.1"/>
    </source>
</evidence>
<dbReference type="PANTHER" id="PTHR11240:SF75">
    <property type="entry name" value="RIBONUCLEASE 3"/>
    <property type="match status" value="1"/>
</dbReference>
<evidence type="ECO:0000256" key="4">
    <source>
        <dbReference type="ARBA" id="ARBA00022759"/>
    </source>
</evidence>
<dbReference type="PROSITE" id="PS00531">
    <property type="entry name" value="RNASE_T2_2"/>
    <property type="match status" value="1"/>
</dbReference>
<evidence type="ECO:0000256" key="5">
    <source>
        <dbReference type="ARBA" id="ARBA00022801"/>
    </source>
</evidence>
<dbReference type="Pfam" id="PF00445">
    <property type="entry name" value="Ribonuclease_T2"/>
    <property type="match status" value="1"/>
</dbReference>
<keyword evidence="5" id="KW-0378">Hydrolase</keyword>
<accession>A0A2P5EQM7</accession>
<keyword evidence="7" id="KW-0456">Lyase</keyword>
<dbReference type="GO" id="GO:0003723">
    <property type="term" value="F:RNA binding"/>
    <property type="evidence" value="ECO:0007669"/>
    <property type="project" value="InterPro"/>
</dbReference>
<keyword evidence="6" id="KW-0325">Glycoprotein</keyword>
<evidence type="ECO:0000256" key="3">
    <source>
        <dbReference type="ARBA" id="ARBA00022729"/>
    </source>
</evidence>
<dbReference type="GO" id="GO:0016787">
    <property type="term" value="F:hydrolase activity"/>
    <property type="evidence" value="ECO:0007669"/>
    <property type="project" value="UniProtKB-KW"/>
</dbReference>
<dbReference type="GO" id="GO:0033897">
    <property type="term" value="F:ribonuclease T2 activity"/>
    <property type="evidence" value="ECO:0007669"/>
    <property type="project" value="InterPro"/>
</dbReference>
<organism evidence="9 10">
    <name type="scientific">Trema orientale</name>
    <name type="common">Charcoal tree</name>
    <name type="synonym">Celtis orientalis</name>
    <dbReference type="NCBI Taxonomy" id="63057"/>
    <lineage>
        <taxon>Eukaryota</taxon>
        <taxon>Viridiplantae</taxon>
        <taxon>Streptophyta</taxon>
        <taxon>Embryophyta</taxon>
        <taxon>Tracheophyta</taxon>
        <taxon>Spermatophyta</taxon>
        <taxon>Magnoliopsida</taxon>
        <taxon>eudicotyledons</taxon>
        <taxon>Gunneridae</taxon>
        <taxon>Pentapetalae</taxon>
        <taxon>rosids</taxon>
        <taxon>fabids</taxon>
        <taxon>Rosales</taxon>
        <taxon>Cannabaceae</taxon>
        <taxon>Trema</taxon>
    </lineage>
</organism>
<keyword evidence="3" id="KW-0732">Signal</keyword>
<evidence type="ECO:0000256" key="7">
    <source>
        <dbReference type="ARBA" id="ARBA00023239"/>
    </source>
</evidence>
<dbReference type="GO" id="GO:0006401">
    <property type="term" value="P:RNA catabolic process"/>
    <property type="evidence" value="ECO:0007669"/>
    <property type="project" value="TreeGrafter"/>
</dbReference>
<dbReference type="Gene3D" id="3.90.730.10">
    <property type="entry name" value="Ribonuclease T2-like"/>
    <property type="match status" value="1"/>
</dbReference>
<dbReference type="Proteomes" id="UP000237000">
    <property type="component" value="Unassembled WGS sequence"/>
</dbReference>
<dbReference type="InterPro" id="IPR033130">
    <property type="entry name" value="RNase_T2_His_AS_2"/>
</dbReference>
<evidence type="ECO:0000256" key="2">
    <source>
        <dbReference type="ARBA" id="ARBA00022722"/>
    </source>
</evidence>